<dbReference type="EMBL" id="CADCTR010003177">
    <property type="protein sequence ID" value="CAA9385973.1"/>
    <property type="molecule type" value="Genomic_DNA"/>
</dbReference>
<accession>A0A6J4NEZ9</accession>
<sequence length="63" mass="7475">MLWHFRRLFRPVTFVVSRACSAHSPSFRFAQRTRPLPRLNQMQRPCSIFAENVTIKLVRMGDI</sequence>
<gene>
    <name evidence="1" type="ORF">AVDCRST_MAG93-9457</name>
</gene>
<reference evidence="1" key="1">
    <citation type="submission" date="2020-02" db="EMBL/GenBank/DDBJ databases">
        <authorList>
            <person name="Meier V. D."/>
        </authorList>
    </citation>
    <scope>NUCLEOTIDE SEQUENCE</scope>
    <source>
        <strain evidence="1">AVDCRST_MAG93</strain>
    </source>
</reference>
<organism evidence="1">
    <name type="scientific">uncultured Chloroflexia bacterium</name>
    <dbReference type="NCBI Taxonomy" id="1672391"/>
    <lineage>
        <taxon>Bacteria</taxon>
        <taxon>Bacillati</taxon>
        <taxon>Chloroflexota</taxon>
        <taxon>Chloroflexia</taxon>
        <taxon>environmental samples</taxon>
    </lineage>
</organism>
<proteinExistence type="predicted"/>
<evidence type="ECO:0000313" key="1">
    <source>
        <dbReference type="EMBL" id="CAA9385973.1"/>
    </source>
</evidence>
<dbReference type="AlphaFoldDB" id="A0A6J4NEZ9"/>
<name>A0A6J4NEZ9_9CHLR</name>
<protein>
    <submittedName>
        <fullName evidence="1">Uncharacterized protein</fullName>
    </submittedName>
</protein>